<dbReference type="Gene3D" id="3.60.10.10">
    <property type="entry name" value="Endonuclease/exonuclease/phosphatase"/>
    <property type="match status" value="1"/>
</dbReference>
<comment type="caution">
    <text evidence="1">The sequence shown here is derived from an EMBL/GenBank/DDBJ whole genome shotgun (WGS) entry which is preliminary data.</text>
</comment>
<reference evidence="1" key="1">
    <citation type="submission" date="2018-07" db="EMBL/GenBank/DDBJ databases">
        <title>Comparative genomics of catfishes provides insights into carnivory and benthic adaptation.</title>
        <authorList>
            <person name="Zhang Y."/>
            <person name="Wang D."/>
            <person name="Peng Z."/>
            <person name="Zheng S."/>
            <person name="Shao F."/>
            <person name="Tao W."/>
        </authorList>
    </citation>
    <scope>NUCLEOTIDE SEQUENCE</scope>
    <source>
        <strain evidence="1">Chongqing</strain>
    </source>
</reference>
<name>A0AAD5B294_SILAS</name>
<accession>A0AAD5B294</accession>
<dbReference type="SUPFAM" id="SSF56219">
    <property type="entry name" value="DNase I-like"/>
    <property type="match status" value="1"/>
</dbReference>
<dbReference type="Proteomes" id="UP001205998">
    <property type="component" value="Unassembled WGS sequence"/>
</dbReference>
<organism evidence="1 2">
    <name type="scientific">Silurus asotus</name>
    <name type="common">Amur catfish</name>
    <name type="synonym">Parasilurus asotus</name>
    <dbReference type="NCBI Taxonomy" id="30991"/>
    <lineage>
        <taxon>Eukaryota</taxon>
        <taxon>Metazoa</taxon>
        <taxon>Chordata</taxon>
        <taxon>Craniata</taxon>
        <taxon>Vertebrata</taxon>
        <taxon>Euteleostomi</taxon>
        <taxon>Actinopterygii</taxon>
        <taxon>Neopterygii</taxon>
        <taxon>Teleostei</taxon>
        <taxon>Ostariophysi</taxon>
        <taxon>Siluriformes</taxon>
        <taxon>Siluridae</taxon>
        <taxon>Silurus</taxon>
    </lineage>
</organism>
<dbReference type="InterPro" id="IPR036691">
    <property type="entry name" value="Endo/exonu/phosph_ase_sf"/>
</dbReference>
<sequence>MTGDQVETRNIGGGFKLLYHGVDGKRNGVGVILKKEYSKCVEEVKRVSDRVMNMKLEVEGLMINVISAYASQVSCEMEKKEKSWSELDEVVEGVPRNERLVIGPDFNGHGLAIRDGAVPKPGSDAASQDALNGPSVECGQDVGREVGEDQMEGCGDGIIRGPVWAICKLHRVQWG</sequence>
<gene>
    <name evidence="1" type="ORF">C0J50_13071</name>
</gene>
<evidence type="ECO:0000313" key="1">
    <source>
        <dbReference type="EMBL" id="KAI5627379.1"/>
    </source>
</evidence>
<dbReference type="EMBL" id="MU550766">
    <property type="protein sequence ID" value="KAI5627379.1"/>
    <property type="molecule type" value="Genomic_DNA"/>
</dbReference>
<evidence type="ECO:0008006" key="3">
    <source>
        <dbReference type="Google" id="ProtNLM"/>
    </source>
</evidence>
<dbReference type="AlphaFoldDB" id="A0AAD5B294"/>
<evidence type="ECO:0000313" key="2">
    <source>
        <dbReference type="Proteomes" id="UP001205998"/>
    </source>
</evidence>
<protein>
    <recommendedName>
        <fullName evidence="3">Endonuclease/exonuclease/phosphatase domain-containing protein</fullName>
    </recommendedName>
</protein>
<proteinExistence type="predicted"/>
<keyword evidence="2" id="KW-1185">Reference proteome</keyword>